<dbReference type="OrthoDB" id="4335859at2"/>
<organism evidence="8 9">
    <name type="scientific">Micromonospora phaseoli</name>
    <dbReference type="NCBI Taxonomy" id="1144548"/>
    <lineage>
        <taxon>Bacteria</taxon>
        <taxon>Bacillati</taxon>
        <taxon>Actinomycetota</taxon>
        <taxon>Actinomycetes</taxon>
        <taxon>Micromonosporales</taxon>
        <taxon>Micromonosporaceae</taxon>
        <taxon>Micromonospora</taxon>
    </lineage>
</organism>
<feature type="transmembrane region" description="Helical" evidence="6">
    <location>
        <begin position="130"/>
        <end position="148"/>
    </location>
</feature>
<gene>
    <name evidence="8" type="ORF">SAMN05443287_102344</name>
</gene>
<keyword evidence="9" id="KW-1185">Reference proteome</keyword>
<evidence type="ECO:0000256" key="3">
    <source>
        <dbReference type="ARBA" id="ARBA00022692"/>
    </source>
</evidence>
<name>A0A1H6V2Q3_9ACTN</name>
<dbReference type="CDD" id="cd17324">
    <property type="entry name" value="MFS_NepI_like"/>
    <property type="match status" value="1"/>
</dbReference>
<dbReference type="InterPro" id="IPR036259">
    <property type="entry name" value="MFS_trans_sf"/>
</dbReference>
<sequence length="390" mass="39161">MIIYVLFVCSFAVATAEFVLVGLLPQVATDLDVSVAAAGQLVTAYMIVVTVGGPVATVLTRRLPRRELLAGTMALATVSAMASAMATSYPMLLSARLGSALAQALFMAVASQVAMASVPPERRTVAVARLFGGFALATVLGLPLGSLIGEAHGWPVTFVAVAGMAALGLLGVLVFCPRIPNPPPAGVRDSVGALLRPSIYAGLGVTLLALTGFVAAFTYVAPMLRTVTGLSPGWVSVGLVGYGLGTIAGNLLAGRVRPEAITRRLPLAVGALTAILLVQPLLLPIAPLALAGLVLLGAAAFLVVPLVQTWLMGQVEASTTGLVAAVNISVAGAAGALGAALGGTVLAIGLSPAWIGPVAAVSVLAATIVATRLNRVSSSRRASSDALLGR</sequence>
<proteinExistence type="predicted"/>
<keyword evidence="4 6" id="KW-1133">Transmembrane helix</keyword>
<feature type="transmembrane region" description="Helical" evidence="6">
    <location>
        <begin position="97"/>
        <end position="118"/>
    </location>
</feature>
<feature type="transmembrane region" description="Helical" evidence="6">
    <location>
        <begin position="354"/>
        <end position="373"/>
    </location>
</feature>
<accession>A0A1H6V2Q3</accession>
<feature type="transmembrane region" description="Helical" evidence="6">
    <location>
        <begin position="288"/>
        <end position="311"/>
    </location>
</feature>
<dbReference type="Gene3D" id="1.20.1250.20">
    <property type="entry name" value="MFS general substrate transporter like domains"/>
    <property type="match status" value="1"/>
</dbReference>
<dbReference type="InterPro" id="IPR011701">
    <property type="entry name" value="MFS"/>
</dbReference>
<evidence type="ECO:0000313" key="8">
    <source>
        <dbReference type="EMBL" id="SEI94535.1"/>
    </source>
</evidence>
<dbReference type="Proteomes" id="UP000198707">
    <property type="component" value="Unassembled WGS sequence"/>
</dbReference>
<feature type="transmembrane region" description="Helical" evidence="6">
    <location>
        <begin position="197"/>
        <end position="221"/>
    </location>
</feature>
<dbReference type="STRING" id="1144548.SAMN05443287_102344"/>
<dbReference type="PANTHER" id="PTHR43124:SF3">
    <property type="entry name" value="CHLORAMPHENICOL EFFLUX PUMP RV0191"/>
    <property type="match status" value="1"/>
</dbReference>
<evidence type="ECO:0000256" key="1">
    <source>
        <dbReference type="ARBA" id="ARBA00004651"/>
    </source>
</evidence>
<dbReference type="GO" id="GO:0022857">
    <property type="term" value="F:transmembrane transporter activity"/>
    <property type="evidence" value="ECO:0007669"/>
    <property type="project" value="InterPro"/>
</dbReference>
<evidence type="ECO:0000256" key="2">
    <source>
        <dbReference type="ARBA" id="ARBA00022475"/>
    </source>
</evidence>
<keyword evidence="2" id="KW-1003">Cell membrane</keyword>
<protein>
    <submittedName>
        <fullName evidence="8">MFS transporter, DHA1 family, inner membrane transport protein</fullName>
    </submittedName>
</protein>
<comment type="subcellular location">
    <subcellularLocation>
        <location evidence="1">Cell membrane</location>
        <topology evidence="1">Multi-pass membrane protein</topology>
    </subcellularLocation>
</comment>
<dbReference type="PROSITE" id="PS50850">
    <property type="entry name" value="MFS"/>
    <property type="match status" value="1"/>
</dbReference>
<dbReference type="InterPro" id="IPR050189">
    <property type="entry name" value="MFS_Efflux_Transporters"/>
</dbReference>
<dbReference type="EMBL" id="FNYV01000002">
    <property type="protein sequence ID" value="SEI94535.1"/>
    <property type="molecule type" value="Genomic_DNA"/>
</dbReference>
<feature type="transmembrane region" description="Helical" evidence="6">
    <location>
        <begin position="154"/>
        <end position="176"/>
    </location>
</feature>
<dbReference type="SUPFAM" id="SSF103473">
    <property type="entry name" value="MFS general substrate transporter"/>
    <property type="match status" value="1"/>
</dbReference>
<keyword evidence="5 6" id="KW-0472">Membrane</keyword>
<dbReference type="InterPro" id="IPR020846">
    <property type="entry name" value="MFS_dom"/>
</dbReference>
<feature type="transmembrane region" description="Helical" evidence="6">
    <location>
        <begin position="68"/>
        <end position="91"/>
    </location>
</feature>
<dbReference type="AlphaFoldDB" id="A0A1H6V2Q3"/>
<feature type="transmembrane region" description="Helical" evidence="6">
    <location>
        <begin position="233"/>
        <end position="253"/>
    </location>
</feature>
<evidence type="ECO:0000256" key="5">
    <source>
        <dbReference type="ARBA" id="ARBA00023136"/>
    </source>
</evidence>
<dbReference type="RefSeq" id="WP_092376481.1">
    <property type="nucleotide sequence ID" value="NZ_BOPI01000017.1"/>
</dbReference>
<feature type="transmembrane region" description="Helical" evidence="6">
    <location>
        <begin position="323"/>
        <end position="348"/>
    </location>
</feature>
<evidence type="ECO:0000256" key="6">
    <source>
        <dbReference type="SAM" id="Phobius"/>
    </source>
</evidence>
<evidence type="ECO:0000313" key="9">
    <source>
        <dbReference type="Proteomes" id="UP000198707"/>
    </source>
</evidence>
<keyword evidence="3 6" id="KW-0812">Transmembrane</keyword>
<dbReference type="GO" id="GO:0005886">
    <property type="term" value="C:plasma membrane"/>
    <property type="evidence" value="ECO:0007669"/>
    <property type="project" value="UniProtKB-SubCell"/>
</dbReference>
<dbReference type="PANTHER" id="PTHR43124">
    <property type="entry name" value="PURINE EFFLUX PUMP PBUE"/>
    <property type="match status" value="1"/>
</dbReference>
<feature type="transmembrane region" description="Helical" evidence="6">
    <location>
        <begin position="34"/>
        <end position="56"/>
    </location>
</feature>
<evidence type="ECO:0000259" key="7">
    <source>
        <dbReference type="PROSITE" id="PS50850"/>
    </source>
</evidence>
<feature type="transmembrane region" description="Helical" evidence="6">
    <location>
        <begin position="265"/>
        <end position="282"/>
    </location>
</feature>
<feature type="domain" description="Major facilitator superfamily (MFS) profile" evidence="7">
    <location>
        <begin position="2"/>
        <end position="374"/>
    </location>
</feature>
<dbReference type="Pfam" id="PF07690">
    <property type="entry name" value="MFS_1"/>
    <property type="match status" value="1"/>
</dbReference>
<evidence type="ECO:0000256" key="4">
    <source>
        <dbReference type="ARBA" id="ARBA00022989"/>
    </source>
</evidence>
<reference evidence="9" key="1">
    <citation type="submission" date="2016-10" db="EMBL/GenBank/DDBJ databases">
        <authorList>
            <person name="Varghese N."/>
            <person name="Submissions S."/>
        </authorList>
    </citation>
    <scope>NUCLEOTIDE SEQUENCE [LARGE SCALE GENOMIC DNA]</scope>
    <source>
        <strain evidence="9">CGMCC 4.7038</strain>
    </source>
</reference>